<gene>
    <name evidence="4" type="ORF">X975_06380</name>
</gene>
<evidence type="ECO:0000256" key="1">
    <source>
        <dbReference type="ARBA" id="ARBA00022801"/>
    </source>
</evidence>
<dbReference type="GO" id="GO:0003676">
    <property type="term" value="F:nucleic acid binding"/>
    <property type="evidence" value="ECO:0007669"/>
    <property type="project" value="InterPro"/>
</dbReference>
<dbReference type="OMA" id="LFRCGER"/>
<dbReference type="GO" id="GO:0016529">
    <property type="term" value="C:sarcoplasmic reticulum"/>
    <property type="evidence" value="ECO:0007669"/>
    <property type="project" value="TreeGrafter"/>
</dbReference>
<dbReference type="Pfam" id="PF01663">
    <property type="entry name" value="Phosphodiest"/>
    <property type="match status" value="1"/>
</dbReference>
<dbReference type="OrthoDB" id="415411at2759"/>
<dbReference type="Proteomes" id="UP000054359">
    <property type="component" value="Unassembled WGS sequence"/>
</dbReference>
<dbReference type="InterPro" id="IPR001604">
    <property type="entry name" value="Endo_G_ENPP1-like_dom"/>
</dbReference>
<keyword evidence="1" id="KW-0378">Hydrolase</keyword>
<dbReference type="GO" id="GO:0046872">
    <property type="term" value="F:metal ion binding"/>
    <property type="evidence" value="ECO:0007669"/>
    <property type="project" value="InterPro"/>
</dbReference>
<dbReference type="SUPFAM" id="SSF54060">
    <property type="entry name" value="His-Me finger endonucleases"/>
    <property type="match status" value="1"/>
</dbReference>
<dbReference type="CDD" id="cd16018">
    <property type="entry name" value="Enpp"/>
    <property type="match status" value="1"/>
</dbReference>
<dbReference type="InterPro" id="IPR002591">
    <property type="entry name" value="Phosphodiest/P_Trfase"/>
</dbReference>
<keyword evidence="2" id="KW-0325">Glycoprotein</keyword>
<dbReference type="InterPro" id="IPR044929">
    <property type="entry name" value="DNA/RNA_non-sp_Endonuclease_sf"/>
</dbReference>
<dbReference type="Gene3D" id="3.40.570.10">
    <property type="entry name" value="Extracellular Endonuclease, subunit A"/>
    <property type="match status" value="1"/>
</dbReference>
<accession>A0A087SUL0</accession>
<dbReference type="GO" id="GO:0055120">
    <property type="term" value="C:striated muscle dense body"/>
    <property type="evidence" value="ECO:0007669"/>
    <property type="project" value="TreeGrafter"/>
</dbReference>
<organism evidence="4 5">
    <name type="scientific">Stegodyphus mimosarum</name>
    <name type="common">African social velvet spider</name>
    <dbReference type="NCBI Taxonomy" id="407821"/>
    <lineage>
        <taxon>Eukaryota</taxon>
        <taxon>Metazoa</taxon>
        <taxon>Ecdysozoa</taxon>
        <taxon>Arthropoda</taxon>
        <taxon>Chelicerata</taxon>
        <taxon>Arachnida</taxon>
        <taxon>Araneae</taxon>
        <taxon>Araneomorphae</taxon>
        <taxon>Entelegynae</taxon>
        <taxon>Eresoidea</taxon>
        <taxon>Eresidae</taxon>
        <taxon>Stegodyphus</taxon>
    </lineage>
</organism>
<dbReference type="AlphaFoldDB" id="A0A087SUL0"/>
<proteinExistence type="predicted"/>
<name>A0A087SUL0_STEMI</name>
<dbReference type="InterPro" id="IPR044925">
    <property type="entry name" value="His-Me_finger_sf"/>
</dbReference>
<keyword evidence="5" id="KW-1185">Reference proteome</keyword>
<dbReference type="EMBL" id="KK112016">
    <property type="protein sequence ID" value="KFM56549.1"/>
    <property type="molecule type" value="Genomic_DNA"/>
</dbReference>
<dbReference type="SUPFAM" id="SSF53649">
    <property type="entry name" value="Alkaline phosphatase-like"/>
    <property type="match status" value="1"/>
</dbReference>
<evidence type="ECO:0000313" key="4">
    <source>
        <dbReference type="EMBL" id="KFM56549.1"/>
    </source>
</evidence>
<dbReference type="Pfam" id="PF01223">
    <property type="entry name" value="Endonuclease_NS"/>
    <property type="match status" value="1"/>
</dbReference>
<reference evidence="4 5" key="1">
    <citation type="submission" date="2013-11" db="EMBL/GenBank/DDBJ databases">
        <title>Genome sequencing of Stegodyphus mimosarum.</title>
        <authorList>
            <person name="Bechsgaard J."/>
        </authorList>
    </citation>
    <scope>NUCLEOTIDE SEQUENCE [LARGE SCALE GENOMIC DNA]</scope>
</reference>
<dbReference type="Gene3D" id="3.40.720.10">
    <property type="entry name" value="Alkaline Phosphatase, subunit A"/>
    <property type="match status" value="1"/>
</dbReference>
<evidence type="ECO:0000313" key="5">
    <source>
        <dbReference type="Proteomes" id="UP000054359"/>
    </source>
</evidence>
<dbReference type="Gene3D" id="3.30.1360.180">
    <property type="match status" value="1"/>
</dbReference>
<feature type="non-terminal residue" evidence="4">
    <location>
        <position position="659"/>
    </location>
</feature>
<feature type="domain" description="ENPP1-3/EXOG-like endonuclease/phosphodiesterase" evidence="3">
    <location>
        <begin position="421"/>
        <end position="644"/>
    </location>
</feature>
<dbReference type="InterPro" id="IPR017850">
    <property type="entry name" value="Alkaline_phosphatase_core_sf"/>
</dbReference>
<dbReference type="SMART" id="SM00477">
    <property type="entry name" value="NUC"/>
    <property type="match status" value="1"/>
</dbReference>
<dbReference type="PANTHER" id="PTHR10151:SF114">
    <property type="entry name" value="ECTONUCLEOTIDE PYROPHOSPHATASE_PHOSPHODIESTERASE C27A7.3"/>
    <property type="match status" value="1"/>
</dbReference>
<protein>
    <submittedName>
        <fullName evidence="4">Ectonucleotide pyrophosphatase/phosphodiesterase family member 3</fullName>
    </submittedName>
</protein>
<dbReference type="GO" id="GO:0031674">
    <property type="term" value="C:I band"/>
    <property type="evidence" value="ECO:0007669"/>
    <property type="project" value="TreeGrafter"/>
</dbReference>
<dbReference type="PANTHER" id="PTHR10151">
    <property type="entry name" value="ECTONUCLEOTIDE PYROPHOSPHATASE/PHOSPHODIESTERASE"/>
    <property type="match status" value="1"/>
</dbReference>
<dbReference type="InterPro" id="IPR020821">
    <property type="entry name" value="ENPP1-3/EXOG-like_nuc-like"/>
</dbReference>
<dbReference type="GO" id="GO:0016787">
    <property type="term" value="F:hydrolase activity"/>
    <property type="evidence" value="ECO:0007669"/>
    <property type="project" value="UniProtKB-KW"/>
</dbReference>
<evidence type="ECO:0000259" key="3">
    <source>
        <dbReference type="SMART" id="SM00477"/>
    </source>
</evidence>
<evidence type="ECO:0000256" key="2">
    <source>
        <dbReference type="ARBA" id="ARBA00023180"/>
    </source>
</evidence>
<dbReference type="STRING" id="407821.A0A087SUL0"/>
<sequence>MYPVFPSKTFPNHYSQVTGLNPPSHGIIDNSMYDPFTRKLFKVGRPESLESFWWEKEPIWITAEKQGKKAACFFWPGSDIKINGSLPSYFKKYSSKITFEARVDQILEWLDLPPESRPSFLTLYVNQPDNAAHFYGVNSKQTNDALAKVDQMITRLYSGLQQRNLINCVNVVIISDHGMSDISCKRVVDIQDYMDVSDLYVTMGPFGRLRPKGRRNTTAVNEVISKLRCRSNHMRVYAKEHLPVRMHYADNARIEPIFLDIDAGWTVVSEKVKPGDEICTGGAHGYDNFFPDMRAFFVASGPSFKTNLTIRPFINTELYELFTELIHVVPQPNNGTRGSLHHILKSPPPLPPQFEPDAPTIGDIPKDEMEYNFRITASNCSCAQPHKQVEVENVNEIHHLHLPFGVPYSSQDNNTLRLLYNKDYITAFDLKFRLPMWTAFTLSGQKNISKFEDVCWMGDARIPINDVPQCGEYNTSFVKNQYILQRPLYPSEFSNASVRDEATFVTNSVPKSMNHSKILEKKLNKILSQWAGEQGQLNVIMGPAFDLHATGVRPAVANIKKNGKLGPIIVPTHIFVVATWCSTKALPLKDCSPSKLEAHSFLLPNHPYTQNCEPAASVIGKNVARVVDVENLVGLSLYTRLPIYDAIRLRTMMPERSIS</sequence>